<comment type="caution">
    <text evidence="2">The sequence shown here is derived from an EMBL/GenBank/DDBJ whole genome shotgun (WGS) entry which is preliminary data.</text>
</comment>
<gene>
    <name evidence="2" type="ORF">CBM2589_U10106</name>
</gene>
<dbReference type="Proteomes" id="UP000256297">
    <property type="component" value="Unassembled WGS sequence"/>
</dbReference>
<dbReference type="AlphaFoldDB" id="A0A375CQA7"/>
<evidence type="ECO:0000313" key="3">
    <source>
        <dbReference type="Proteomes" id="UP000256297"/>
    </source>
</evidence>
<sequence>MTVRCTKRAGFRQHAAARPPYPDASRDAEAMPRPGLRPDAGGPAVMGDYLMRCSGSGSALRFEIAQKPAVHLPSVRTWLPAPKPDHPRRSVSGFVIRTQPSG</sequence>
<name>A0A375CQA7_9BURK</name>
<feature type="region of interest" description="Disordered" evidence="1">
    <location>
        <begin position="77"/>
        <end position="102"/>
    </location>
</feature>
<evidence type="ECO:0000256" key="1">
    <source>
        <dbReference type="SAM" id="MobiDB-lite"/>
    </source>
</evidence>
<protein>
    <submittedName>
        <fullName evidence="2">Uncharacterized protein</fullName>
    </submittedName>
</protein>
<dbReference type="EMBL" id="OFSP01000078">
    <property type="protein sequence ID" value="SOY77592.1"/>
    <property type="molecule type" value="Genomic_DNA"/>
</dbReference>
<evidence type="ECO:0000313" key="2">
    <source>
        <dbReference type="EMBL" id="SOY77592.1"/>
    </source>
</evidence>
<reference evidence="3" key="1">
    <citation type="submission" date="2018-01" db="EMBL/GenBank/DDBJ databases">
        <authorList>
            <person name="Gaut B.S."/>
            <person name="Morton B.R."/>
            <person name="Clegg M.T."/>
            <person name="Duvall M.R."/>
        </authorList>
    </citation>
    <scope>NUCLEOTIDE SEQUENCE [LARGE SCALE GENOMIC DNA]</scope>
</reference>
<accession>A0A375CQA7</accession>
<organism evidence="2 3">
    <name type="scientific">Cupriavidus taiwanensis</name>
    <dbReference type="NCBI Taxonomy" id="164546"/>
    <lineage>
        <taxon>Bacteria</taxon>
        <taxon>Pseudomonadati</taxon>
        <taxon>Pseudomonadota</taxon>
        <taxon>Betaproteobacteria</taxon>
        <taxon>Burkholderiales</taxon>
        <taxon>Burkholderiaceae</taxon>
        <taxon>Cupriavidus</taxon>
    </lineage>
</organism>
<proteinExistence type="predicted"/>
<feature type="compositionally biased region" description="Basic residues" evidence="1">
    <location>
        <begin position="1"/>
        <end position="11"/>
    </location>
</feature>
<feature type="region of interest" description="Disordered" evidence="1">
    <location>
        <begin position="1"/>
        <end position="44"/>
    </location>
</feature>